<dbReference type="RefSeq" id="WP_054588500.1">
    <property type="nucleotide sequence ID" value="NZ_CP012700.1"/>
</dbReference>
<evidence type="ECO:0000313" key="3">
    <source>
        <dbReference type="Proteomes" id="UP000058074"/>
    </source>
</evidence>
<reference evidence="2 4" key="4">
    <citation type="journal article" date="2016" name="Genome Announc.">
        <title>Complete Genome Sequence of Sphingopyxis macrogoltabida Strain 203N (NBRC 111659), a Polyethylene Glycol Degrader.</title>
        <authorList>
            <person name="Ohtsubo Y."/>
            <person name="Nonoyama S."/>
            <person name="Nagata Y."/>
            <person name="Numata M."/>
            <person name="Tsuchikane K."/>
            <person name="Hosoyama A."/>
            <person name="Yamazoe A."/>
            <person name="Tsuda M."/>
            <person name="Fujita N."/>
            <person name="Kawai F."/>
        </authorList>
    </citation>
    <scope>NUCLEOTIDE SEQUENCE [LARGE SCALE GENOMIC DNA]</scope>
    <source>
        <strain evidence="2 4">203N</strain>
    </source>
</reference>
<dbReference type="Proteomes" id="UP000076088">
    <property type="component" value="Chromosome"/>
</dbReference>
<reference evidence="2" key="3">
    <citation type="submission" date="2015-11" db="EMBL/GenBank/DDBJ databases">
        <authorList>
            <person name="Yoshiyuki O."/>
        </authorList>
    </citation>
    <scope>NUCLEOTIDE SEQUENCE</scope>
    <source>
        <strain evidence="2">203N</strain>
    </source>
</reference>
<gene>
    <name evidence="1" type="ORF">AN936_13015</name>
    <name evidence="2" type="ORF">ATM17_14205</name>
</gene>
<dbReference type="OrthoDB" id="7447343at2"/>
<evidence type="ECO:0000313" key="1">
    <source>
        <dbReference type="EMBL" id="ALH81250.1"/>
    </source>
</evidence>
<dbReference type="KEGG" id="smag:AN936_13015"/>
<evidence type="ECO:0000313" key="2">
    <source>
        <dbReference type="EMBL" id="AMU90183.1"/>
    </source>
</evidence>
<dbReference type="EMBL" id="CP012700">
    <property type="protein sequence ID" value="ALH81250.1"/>
    <property type="molecule type" value="Genomic_DNA"/>
</dbReference>
<accession>A0A0N9U7J4</accession>
<dbReference type="AlphaFoldDB" id="A0A0N9U7J4"/>
<dbReference type="PATRIC" id="fig|33050.5.peg.2688"/>
<reference evidence="4" key="2">
    <citation type="submission" date="2015-11" db="EMBL/GenBank/DDBJ databases">
        <title>Complete genome sequence of a polyethylene-glycol degrader Sphingopyxis macrogoltabida 203N (NBRC 111659).</title>
        <authorList>
            <person name="Yoshiyuki O."/>
            <person name="Shouta N."/>
            <person name="Nagata Y."/>
            <person name="Numata M."/>
            <person name="Tsuchikane K."/>
            <person name="Hosoyama A."/>
            <person name="Yamazoe A."/>
            <person name="Tsuda M."/>
            <person name="Fujita N."/>
            <person name="Kawai F."/>
        </authorList>
    </citation>
    <scope>NUCLEOTIDE SEQUENCE [LARGE SCALE GENOMIC DNA]</scope>
    <source>
        <strain evidence="4">203N</strain>
    </source>
</reference>
<dbReference type="SUPFAM" id="SSF47413">
    <property type="entry name" value="lambda repressor-like DNA-binding domains"/>
    <property type="match status" value="1"/>
</dbReference>
<keyword evidence="4" id="KW-1185">Reference proteome</keyword>
<name>A0A0N9U7J4_SPHMC</name>
<protein>
    <submittedName>
        <fullName evidence="1">Uncharacterized protein</fullName>
    </submittedName>
</protein>
<dbReference type="Pfam" id="PF13560">
    <property type="entry name" value="HTH_31"/>
    <property type="match status" value="1"/>
</dbReference>
<dbReference type="CDD" id="cd00093">
    <property type="entry name" value="HTH_XRE"/>
    <property type="match status" value="1"/>
</dbReference>
<sequence length="160" mass="17362">MVSPDKSAGKQLHEGLASLLAATVSNSGKTRIEIARQTSIHKDALRRILTGERAASLAEASHILNACGVDPKLSLALFILTDADQAIQWIDTEVGDFLGAFFTGLPVALTCELGSRLQEVRPRWAKGTAQRLARLLSDHIDDLERRDALYIENVNGSVDD</sequence>
<dbReference type="Proteomes" id="UP000058074">
    <property type="component" value="Chromosome"/>
</dbReference>
<dbReference type="InterPro" id="IPR001387">
    <property type="entry name" value="Cro/C1-type_HTH"/>
</dbReference>
<dbReference type="InterPro" id="IPR010982">
    <property type="entry name" value="Lambda_DNA-bd_dom_sf"/>
</dbReference>
<evidence type="ECO:0000313" key="4">
    <source>
        <dbReference type="Proteomes" id="UP000076088"/>
    </source>
</evidence>
<proteinExistence type="predicted"/>
<reference evidence="1 3" key="1">
    <citation type="journal article" date="2015" name="Genome Announc.">
        <title>Complete Genome Sequence of Polypropylene Glycol- and Polyethylene Glycol-Degrading Sphingopyxis macrogoltabida Strain EY-1.</title>
        <authorList>
            <person name="Ohtsubo Y."/>
            <person name="Nagata Y."/>
            <person name="Numata M."/>
            <person name="Tsuchikane K."/>
            <person name="Hosoyama A."/>
            <person name="Yamazoe A."/>
            <person name="Tsuda M."/>
            <person name="Fujita N."/>
            <person name="Kawai F."/>
        </authorList>
    </citation>
    <scope>NUCLEOTIDE SEQUENCE [LARGE SCALE GENOMIC DNA]</scope>
    <source>
        <strain evidence="1 3">EY-1</strain>
    </source>
</reference>
<organism evidence="1 3">
    <name type="scientific">Sphingopyxis macrogoltabida</name>
    <name type="common">Sphingomonas macrogoltabidus</name>
    <dbReference type="NCBI Taxonomy" id="33050"/>
    <lineage>
        <taxon>Bacteria</taxon>
        <taxon>Pseudomonadati</taxon>
        <taxon>Pseudomonadota</taxon>
        <taxon>Alphaproteobacteria</taxon>
        <taxon>Sphingomonadales</taxon>
        <taxon>Sphingomonadaceae</taxon>
        <taxon>Sphingopyxis</taxon>
    </lineage>
</organism>
<dbReference type="EMBL" id="CP013344">
    <property type="protein sequence ID" value="AMU90183.1"/>
    <property type="molecule type" value="Genomic_DNA"/>
</dbReference>
<dbReference type="GO" id="GO:0003677">
    <property type="term" value="F:DNA binding"/>
    <property type="evidence" value="ECO:0007669"/>
    <property type="project" value="InterPro"/>
</dbReference>